<dbReference type="InterPro" id="IPR005607">
    <property type="entry name" value="BSD_dom"/>
</dbReference>
<feature type="region of interest" description="Disordered" evidence="1">
    <location>
        <begin position="1"/>
        <end position="20"/>
    </location>
</feature>
<dbReference type="PROSITE" id="PS50858">
    <property type="entry name" value="BSD"/>
    <property type="match status" value="1"/>
</dbReference>
<organism evidence="3 4">
    <name type="scientific">Trichuris muris</name>
    <name type="common">Mouse whipworm</name>
    <dbReference type="NCBI Taxonomy" id="70415"/>
    <lineage>
        <taxon>Eukaryota</taxon>
        <taxon>Metazoa</taxon>
        <taxon>Ecdysozoa</taxon>
        <taxon>Nematoda</taxon>
        <taxon>Enoplea</taxon>
        <taxon>Dorylaimia</taxon>
        <taxon>Trichinellida</taxon>
        <taxon>Trichuridae</taxon>
        <taxon>Trichuris</taxon>
    </lineage>
</organism>
<dbReference type="AlphaFoldDB" id="A0A5S6Q975"/>
<protein>
    <submittedName>
        <fullName evidence="4">BSD domain-containing protein</fullName>
    </submittedName>
</protein>
<dbReference type="SMART" id="SM00751">
    <property type="entry name" value="BSD"/>
    <property type="match status" value="1"/>
</dbReference>
<evidence type="ECO:0000313" key="3">
    <source>
        <dbReference type="Proteomes" id="UP000046395"/>
    </source>
</evidence>
<dbReference type="PANTHER" id="PTHR16019:SF5">
    <property type="entry name" value="BSD DOMAIN-CONTAINING PROTEIN 1"/>
    <property type="match status" value="1"/>
</dbReference>
<keyword evidence="3" id="KW-1185">Reference proteome</keyword>
<dbReference type="WBParaSite" id="TMUE_1000003794.1">
    <property type="protein sequence ID" value="TMUE_1000003794.1"/>
    <property type="gene ID" value="WBGene00287814"/>
</dbReference>
<dbReference type="Pfam" id="PF03909">
    <property type="entry name" value="BSD"/>
    <property type="match status" value="1"/>
</dbReference>
<reference evidence="4" key="1">
    <citation type="submission" date="2019-12" db="UniProtKB">
        <authorList>
            <consortium name="WormBaseParasite"/>
        </authorList>
    </citation>
    <scope>IDENTIFICATION</scope>
</reference>
<dbReference type="GO" id="GO:0005737">
    <property type="term" value="C:cytoplasm"/>
    <property type="evidence" value="ECO:0007669"/>
    <property type="project" value="TreeGrafter"/>
</dbReference>
<feature type="compositionally biased region" description="Polar residues" evidence="1">
    <location>
        <begin position="204"/>
        <end position="214"/>
    </location>
</feature>
<dbReference type="PANTHER" id="PTHR16019">
    <property type="entry name" value="SYNAPSE-ASSOCIATED PROTEIN"/>
    <property type="match status" value="1"/>
</dbReference>
<dbReference type="Proteomes" id="UP000046395">
    <property type="component" value="Unassembled WGS sequence"/>
</dbReference>
<dbReference type="STRING" id="70415.A0A5S6Q975"/>
<proteinExistence type="predicted"/>
<dbReference type="Gene3D" id="1.10.3970.10">
    <property type="entry name" value="BSD domain"/>
    <property type="match status" value="1"/>
</dbReference>
<accession>A0A5S6Q975</accession>
<sequence length="258" mass="28984">MDCSSNDMTTEEEDKQNESSLFSSFYKRAKEKTLSTLALVRQDLTEFGEAVRDEGSSLMTMTSNVLRDQAGSLEAAGNMMRSLVDTVSNVLFEDTTKGEEQFEEPIVAEPSEGKFSYETLDLDPTGSSDAFAAWQSTFNLRERESECKRLLHDQPELLDVYHNLVPREIDRLTFWQRYFYRIYQIDKAKKEHAGDATACSSANDQLQTVQNSPALPSKSIENENLNASANDSSLEVSDDDEGAVIVSHRAVVDKFESQ</sequence>
<evidence type="ECO:0000313" key="4">
    <source>
        <dbReference type="WBParaSite" id="TMUE_1000003794.1"/>
    </source>
</evidence>
<evidence type="ECO:0000256" key="1">
    <source>
        <dbReference type="SAM" id="MobiDB-lite"/>
    </source>
</evidence>
<evidence type="ECO:0000259" key="2">
    <source>
        <dbReference type="PROSITE" id="PS50858"/>
    </source>
</evidence>
<dbReference type="InterPro" id="IPR051494">
    <property type="entry name" value="BSD_domain-containing"/>
</dbReference>
<feature type="domain" description="BSD" evidence="2">
    <location>
        <begin position="134"/>
        <end position="186"/>
    </location>
</feature>
<name>A0A5S6Q975_TRIMR</name>
<dbReference type="SUPFAM" id="SSF140383">
    <property type="entry name" value="BSD domain-like"/>
    <property type="match status" value="1"/>
</dbReference>
<feature type="compositionally biased region" description="Polar residues" evidence="1">
    <location>
        <begin position="222"/>
        <end position="235"/>
    </location>
</feature>
<feature type="region of interest" description="Disordered" evidence="1">
    <location>
        <begin position="204"/>
        <end position="241"/>
    </location>
</feature>
<dbReference type="InterPro" id="IPR035925">
    <property type="entry name" value="BSD_dom_sf"/>
</dbReference>